<dbReference type="AlphaFoldDB" id="K6UL68"/>
<dbReference type="eggNOG" id="COG1611">
    <property type="taxonomic scope" value="Bacteria"/>
</dbReference>
<comment type="catalytic activity">
    <reaction evidence="2">
        <text>9-ribosyl-trans-zeatin 5'-phosphate + H2O = trans-zeatin + D-ribose 5-phosphate</text>
        <dbReference type="Rhea" id="RHEA:48564"/>
        <dbReference type="ChEBI" id="CHEBI:15377"/>
        <dbReference type="ChEBI" id="CHEBI:16522"/>
        <dbReference type="ChEBI" id="CHEBI:78346"/>
        <dbReference type="ChEBI" id="CHEBI:87947"/>
        <dbReference type="EC" id="3.2.2.n1"/>
    </reaction>
</comment>
<keyword evidence="2" id="KW-0203">Cytokinin biosynthesis</keyword>
<name>K6UL68_9MICO</name>
<evidence type="ECO:0000256" key="2">
    <source>
        <dbReference type="RuleBase" id="RU363015"/>
    </source>
</evidence>
<reference evidence="3 4" key="1">
    <citation type="submission" date="2012-08" db="EMBL/GenBank/DDBJ databases">
        <title>Whole genome shotgun sequence of Austwickia chelonae NBRC 105200.</title>
        <authorList>
            <person name="Yoshida I."/>
            <person name="Hosoyama A."/>
            <person name="Tsuchikane K."/>
            <person name="Katsumata H."/>
            <person name="Ando Y."/>
            <person name="Ohji S."/>
            <person name="Hamada M."/>
            <person name="Tamura T."/>
            <person name="Yamazoe A."/>
            <person name="Yamazaki S."/>
            <person name="Fujita N."/>
        </authorList>
    </citation>
    <scope>NUCLEOTIDE SEQUENCE [LARGE SCALE GENOMIC DNA]</scope>
    <source>
        <strain evidence="3 4">NBRC 105200</strain>
    </source>
</reference>
<gene>
    <name evidence="3" type="ORF">AUCHE_04_00160</name>
</gene>
<keyword evidence="4" id="KW-1185">Reference proteome</keyword>
<dbReference type="Pfam" id="PF03641">
    <property type="entry name" value="Lysine_decarbox"/>
    <property type="match status" value="1"/>
</dbReference>
<dbReference type="STRING" id="100225.SAMN05421595_2111"/>
<dbReference type="Gene3D" id="3.40.50.450">
    <property type="match status" value="1"/>
</dbReference>
<dbReference type="EC" id="3.2.2.n1" evidence="2"/>
<dbReference type="PANTHER" id="PTHR31223">
    <property type="entry name" value="LOG FAMILY PROTEIN YJL055W"/>
    <property type="match status" value="1"/>
</dbReference>
<proteinExistence type="inferred from homology"/>
<accession>K6UL68</accession>
<evidence type="ECO:0000256" key="1">
    <source>
        <dbReference type="ARBA" id="ARBA00006763"/>
    </source>
</evidence>
<evidence type="ECO:0000313" key="3">
    <source>
        <dbReference type="EMBL" id="GAB76976.1"/>
    </source>
</evidence>
<dbReference type="GO" id="GO:0009691">
    <property type="term" value="P:cytokinin biosynthetic process"/>
    <property type="evidence" value="ECO:0007669"/>
    <property type="project" value="UniProtKB-UniRule"/>
</dbReference>
<dbReference type="InterPro" id="IPR005269">
    <property type="entry name" value="LOG"/>
</dbReference>
<dbReference type="RefSeq" id="WP_006501727.1">
    <property type="nucleotide sequence ID" value="NZ_BAGZ01000004.1"/>
</dbReference>
<organism evidence="3 4">
    <name type="scientific">Austwickia chelonae NBRC 105200</name>
    <dbReference type="NCBI Taxonomy" id="1184607"/>
    <lineage>
        <taxon>Bacteria</taxon>
        <taxon>Bacillati</taxon>
        <taxon>Actinomycetota</taxon>
        <taxon>Actinomycetes</taxon>
        <taxon>Micrococcales</taxon>
        <taxon>Dermatophilaceae</taxon>
        <taxon>Austwickia</taxon>
    </lineage>
</organism>
<dbReference type="InterPro" id="IPR031100">
    <property type="entry name" value="LOG_fam"/>
</dbReference>
<evidence type="ECO:0000313" key="4">
    <source>
        <dbReference type="Proteomes" id="UP000008495"/>
    </source>
</evidence>
<comment type="similarity">
    <text evidence="1 2">Belongs to the LOG family.</text>
</comment>
<dbReference type="NCBIfam" id="TIGR00730">
    <property type="entry name" value="Rossman fold protein, TIGR00730 family"/>
    <property type="match status" value="1"/>
</dbReference>
<keyword evidence="2" id="KW-0378">Hydrolase</keyword>
<dbReference type="SUPFAM" id="SSF102405">
    <property type="entry name" value="MCP/YpsA-like"/>
    <property type="match status" value="1"/>
</dbReference>
<dbReference type="Proteomes" id="UP000008495">
    <property type="component" value="Unassembled WGS sequence"/>
</dbReference>
<dbReference type="GO" id="GO:0102682">
    <property type="term" value="F:cytokinin riboside 5'-monophosphate phosphoribohydrolase activity"/>
    <property type="evidence" value="ECO:0007669"/>
    <property type="project" value="RHEA"/>
</dbReference>
<sequence>MTRRVSLDDMSLSSIAVFCGSSPGADPAYERLGYEVGSFLAGREIQVVYGAGGKGVMGALAQGALDAGGQVVGVIPRSMVEWEWGRDDLTECEIVEGMHERKASMARRAQAFLALPGGLGTLEEIVEVWTWQRLGYHHKPVAFLDADGFWRPFLSAMKHIEGQGFLAPAVLDEVIVEDSVPGVVEALAAACSSHR</sequence>
<comment type="catalytic activity">
    <reaction evidence="2">
        <text>N(6)-(dimethylallyl)adenosine 5'-phosphate + H2O = N(6)-dimethylallyladenine + D-ribose 5-phosphate</text>
        <dbReference type="Rhea" id="RHEA:48560"/>
        <dbReference type="ChEBI" id="CHEBI:15377"/>
        <dbReference type="ChEBI" id="CHEBI:17660"/>
        <dbReference type="ChEBI" id="CHEBI:57526"/>
        <dbReference type="ChEBI" id="CHEBI:78346"/>
        <dbReference type="EC" id="3.2.2.n1"/>
    </reaction>
</comment>
<comment type="caution">
    <text evidence="3">The sequence shown here is derived from an EMBL/GenBank/DDBJ whole genome shotgun (WGS) entry which is preliminary data.</text>
</comment>
<dbReference type="EMBL" id="BAGZ01000004">
    <property type="protein sequence ID" value="GAB76976.1"/>
    <property type="molecule type" value="Genomic_DNA"/>
</dbReference>
<protein>
    <recommendedName>
        <fullName evidence="2">Cytokinin riboside 5'-monophosphate phosphoribohydrolase</fullName>
        <ecNumber evidence="2">3.2.2.n1</ecNumber>
    </recommendedName>
</protein>
<dbReference type="PANTHER" id="PTHR31223:SF70">
    <property type="entry name" value="LOG FAMILY PROTEIN YJL055W"/>
    <property type="match status" value="1"/>
</dbReference>
<dbReference type="GO" id="GO:0005829">
    <property type="term" value="C:cytosol"/>
    <property type="evidence" value="ECO:0007669"/>
    <property type="project" value="TreeGrafter"/>
</dbReference>